<evidence type="ECO:0000313" key="3">
    <source>
        <dbReference type="Proteomes" id="UP001159405"/>
    </source>
</evidence>
<organism evidence="2 3">
    <name type="scientific">Porites lobata</name>
    <dbReference type="NCBI Taxonomy" id="104759"/>
    <lineage>
        <taxon>Eukaryota</taxon>
        <taxon>Metazoa</taxon>
        <taxon>Cnidaria</taxon>
        <taxon>Anthozoa</taxon>
        <taxon>Hexacorallia</taxon>
        <taxon>Scleractinia</taxon>
        <taxon>Fungiina</taxon>
        <taxon>Poritidae</taxon>
        <taxon>Porites</taxon>
    </lineage>
</organism>
<gene>
    <name evidence="2" type="ORF">PLOB_00009723</name>
</gene>
<feature type="non-terminal residue" evidence="2">
    <location>
        <position position="179"/>
    </location>
</feature>
<dbReference type="EMBL" id="CALNXK010000149">
    <property type="protein sequence ID" value="CAH3169315.1"/>
    <property type="molecule type" value="Genomic_DNA"/>
</dbReference>
<name>A0ABN8QTL8_9CNID</name>
<evidence type="ECO:0000256" key="1">
    <source>
        <dbReference type="SAM" id="MobiDB-lite"/>
    </source>
</evidence>
<proteinExistence type="predicted"/>
<keyword evidence="3" id="KW-1185">Reference proteome</keyword>
<feature type="compositionally biased region" description="Polar residues" evidence="1">
    <location>
        <begin position="108"/>
        <end position="118"/>
    </location>
</feature>
<sequence>MASEIVDGVIRSITPGMVLRSYLETYEDLTLDRLKKILRSHYGAKNTSELYQTLASLLETGLQDESIRAKIRPFLKDSNVTDEVLMQQMSMATSAEKERDKKLKNNTKTKQPPLSVSAVSDGPPKEKEGGKKNSPQNDLLTAISAIKSEVEALKSEVRKNSNQSVPPGKWPERRRPPLC</sequence>
<protein>
    <submittedName>
        <fullName evidence="2">Uncharacterized protein</fullName>
    </submittedName>
</protein>
<reference evidence="2 3" key="1">
    <citation type="submission" date="2022-05" db="EMBL/GenBank/DDBJ databases">
        <authorList>
            <consortium name="Genoscope - CEA"/>
            <person name="William W."/>
        </authorList>
    </citation>
    <scope>NUCLEOTIDE SEQUENCE [LARGE SCALE GENOMIC DNA]</scope>
</reference>
<feature type="region of interest" description="Disordered" evidence="1">
    <location>
        <begin position="89"/>
        <end position="141"/>
    </location>
</feature>
<feature type="region of interest" description="Disordered" evidence="1">
    <location>
        <begin position="154"/>
        <end position="179"/>
    </location>
</feature>
<feature type="compositionally biased region" description="Basic and acidic residues" evidence="1">
    <location>
        <begin position="170"/>
        <end position="179"/>
    </location>
</feature>
<dbReference type="Proteomes" id="UP001159405">
    <property type="component" value="Unassembled WGS sequence"/>
</dbReference>
<accession>A0ABN8QTL8</accession>
<evidence type="ECO:0000313" key="2">
    <source>
        <dbReference type="EMBL" id="CAH3169315.1"/>
    </source>
</evidence>
<comment type="caution">
    <text evidence="2">The sequence shown here is derived from an EMBL/GenBank/DDBJ whole genome shotgun (WGS) entry which is preliminary data.</text>
</comment>